<dbReference type="Proteomes" id="UP000823928">
    <property type="component" value="Unassembled WGS sequence"/>
</dbReference>
<reference evidence="4" key="1">
    <citation type="submission" date="2020-10" db="EMBL/GenBank/DDBJ databases">
        <authorList>
            <person name="Gilroy R."/>
        </authorList>
    </citation>
    <scope>NUCLEOTIDE SEQUENCE</scope>
    <source>
        <strain evidence="4">6276</strain>
    </source>
</reference>
<evidence type="ECO:0000256" key="2">
    <source>
        <dbReference type="ARBA" id="ARBA00022643"/>
    </source>
</evidence>
<dbReference type="EMBL" id="DVIU01000074">
    <property type="protein sequence ID" value="HIS35661.1"/>
    <property type="molecule type" value="Genomic_DNA"/>
</dbReference>
<dbReference type="InterPro" id="IPR051796">
    <property type="entry name" value="ISF_SsuE-like"/>
</dbReference>
<comment type="caution">
    <text evidence="4">The sequence shown here is derived from an EMBL/GenBank/DDBJ whole genome shotgun (WGS) entry which is preliminary data.</text>
</comment>
<dbReference type="InterPro" id="IPR029039">
    <property type="entry name" value="Flavoprotein-like_sf"/>
</dbReference>
<proteinExistence type="predicted"/>
<evidence type="ECO:0000313" key="4">
    <source>
        <dbReference type="EMBL" id="HIS35661.1"/>
    </source>
</evidence>
<dbReference type="Pfam" id="PF03358">
    <property type="entry name" value="FMN_red"/>
    <property type="match status" value="1"/>
</dbReference>
<accession>A0A9D1JM71</accession>
<keyword evidence="2" id="KW-0288">FMN</keyword>
<keyword evidence="1" id="KW-0285">Flavoprotein</keyword>
<reference evidence="4" key="2">
    <citation type="journal article" date="2021" name="PeerJ">
        <title>Extensive microbial diversity within the chicken gut microbiome revealed by metagenomics and culture.</title>
        <authorList>
            <person name="Gilroy R."/>
            <person name="Ravi A."/>
            <person name="Getino M."/>
            <person name="Pursley I."/>
            <person name="Horton D.L."/>
            <person name="Alikhan N.F."/>
            <person name="Baker D."/>
            <person name="Gharbi K."/>
            <person name="Hall N."/>
            <person name="Watson M."/>
            <person name="Adriaenssens E.M."/>
            <person name="Foster-Nyarko E."/>
            <person name="Jarju S."/>
            <person name="Secka A."/>
            <person name="Antonio M."/>
            <person name="Oren A."/>
            <person name="Chaudhuri R.R."/>
            <person name="La Ragione R."/>
            <person name="Hildebrand F."/>
            <person name="Pallen M.J."/>
        </authorList>
    </citation>
    <scope>NUCLEOTIDE SEQUENCE</scope>
    <source>
        <strain evidence="4">6276</strain>
    </source>
</reference>
<sequence>MKVLLINGSCNKSGCTFTALSEAEKALNAEGIETELIQIGNKAIRDCIGCNACRKNADLKCIFTDDIVNEIIEKAKDSDGFIFGSPVYYAHPSGRLLSLMDRLFYAGGGAFAYKPAAAIVSARRAGTTASIDAITKHFTINKMPVISSNYWNMVHGNCPEEVMQDKEGLQIMRVLGQNMAWILKCIEAGKKAGIEKPETEDKIWTNFIR</sequence>
<gene>
    <name evidence="4" type="ORF">IAC10_03405</name>
</gene>
<evidence type="ECO:0000313" key="5">
    <source>
        <dbReference type="Proteomes" id="UP000823928"/>
    </source>
</evidence>
<dbReference type="PANTHER" id="PTHR43278">
    <property type="entry name" value="NAD(P)H-DEPENDENT FMN-CONTAINING OXIDOREDUCTASE YWQN-RELATED"/>
    <property type="match status" value="1"/>
</dbReference>
<dbReference type="PANTHER" id="PTHR43278:SF4">
    <property type="entry name" value="NAD(P)H-DEPENDENT FMN-CONTAINING OXIDOREDUCTASE YWQN-RELATED"/>
    <property type="match status" value="1"/>
</dbReference>
<organism evidence="4 5">
    <name type="scientific">Candidatus Scatousia excrementigallinarum</name>
    <dbReference type="NCBI Taxonomy" id="2840935"/>
    <lineage>
        <taxon>Bacteria</taxon>
        <taxon>Candidatus Scatousia</taxon>
    </lineage>
</organism>
<dbReference type="InterPro" id="IPR005025">
    <property type="entry name" value="FMN_Rdtase-like_dom"/>
</dbReference>
<dbReference type="SUPFAM" id="SSF52218">
    <property type="entry name" value="Flavoproteins"/>
    <property type="match status" value="1"/>
</dbReference>
<dbReference type="AlphaFoldDB" id="A0A9D1JM71"/>
<protein>
    <submittedName>
        <fullName evidence="4">Flavodoxin family protein</fullName>
    </submittedName>
</protein>
<dbReference type="Gene3D" id="3.40.50.360">
    <property type="match status" value="1"/>
</dbReference>
<dbReference type="GO" id="GO:0016491">
    <property type="term" value="F:oxidoreductase activity"/>
    <property type="evidence" value="ECO:0007669"/>
    <property type="project" value="InterPro"/>
</dbReference>
<evidence type="ECO:0000256" key="1">
    <source>
        <dbReference type="ARBA" id="ARBA00022630"/>
    </source>
</evidence>
<name>A0A9D1JM71_9BACT</name>
<evidence type="ECO:0000259" key="3">
    <source>
        <dbReference type="Pfam" id="PF03358"/>
    </source>
</evidence>
<feature type="domain" description="NADPH-dependent FMN reductase-like" evidence="3">
    <location>
        <begin position="1"/>
        <end position="155"/>
    </location>
</feature>